<evidence type="ECO:0000256" key="1">
    <source>
        <dbReference type="SAM" id="MobiDB-lite"/>
    </source>
</evidence>
<evidence type="ECO:0000313" key="2">
    <source>
        <dbReference type="EMBL" id="EJW76278.1"/>
    </source>
</evidence>
<proteinExistence type="predicted"/>
<protein>
    <submittedName>
        <fullName evidence="2">Uncharacterized protein</fullName>
    </submittedName>
</protein>
<evidence type="ECO:0000313" key="3">
    <source>
        <dbReference type="Proteomes" id="UP000004810"/>
    </source>
</evidence>
<dbReference type="Proteomes" id="UP000004810">
    <property type="component" value="Unassembled WGS sequence"/>
</dbReference>
<reference evidence="3" key="1">
    <citation type="submission" date="2012-08" db="EMBL/GenBank/DDBJ databases">
        <title>The Genome Sequence of Wuchereria bancrofti.</title>
        <authorList>
            <person name="Nutman T.B."/>
            <person name="Fink D.L."/>
            <person name="Russ C."/>
            <person name="Young S."/>
            <person name="Zeng Q."/>
            <person name="Koehrsen M."/>
            <person name="Alvarado L."/>
            <person name="Berlin A."/>
            <person name="Chapman S.B."/>
            <person name="Chen Z."/>
            <person name="Freedman E."/>
            <person name="Gellesch M."/>
            <person name="Goldberg J."/>
            <person name="Griggs A."/>
            <person name="Gujja S."/>
            <person name="Heilman E.R."/>
            <person name="Heiman D."/>
            <person name="Hepburn T."/>
            <person name="Howarth C."/>
            <person name="Jen D."/>
            <person name="Larson L."/>
            <person name="Lewis B."/>
            <person name="Mehta T."/>
            <person name="Park D."/>
            <person name="Pearson M."/>
            <person name="Roberts A."/>
            <person name="Saif S."/>
            <person name="Shea T."/>
            <person name="Shenoy N."/>
            <person name="Sisk P."/>
            <person name="Stolte C."/>
            <person name="Sykes S."/>
            <person name="Walk T."/>
            <person name="White J."/>
            <person name="Yandava C."/>
            <person name="Haas B."/>
            <person name="Henn M.R."/>
            <person name="Nusbaum C."/>
            <person name="Birren B."/>
        </authorList>
    </citation>
    <scope>NUCLEOTIDE SEQUENCE [LARGE SCALE GENOMIC DNA]</scope>
    <source>
        <strain evidence="3">NA</strain>
    </source>
</reference>
<feature type="region of interest" description="Disordered" evidence="1">
    <location>
        <begin position="47"/>
        <end position="67"/>
    </location>
</feature>
<sequence length="149" mass="17214">MDSLKMQIDAYASSLDGFDVLLERGIKFLRSRAERYEKVVESSRRLRSGESFSRNGNMERRNSSRGLFNRFRSSNNKRLYPSNDSHPHEFRIYTHKAMESRDVTLDHARAKQFVFAAIILSQFCQELAATVLQHSTVVPRPKGTRDSSL</sequence>
<dbReference type="InterPro" id="IPR045668">
    <property type="entry name" value="FHIP_KELAA_motif"/>
</dbReference>
<dbReference type="AlphaFoldDB" id="J9E298"/>
<name>J9E298_WUCBA</name>
<dbReference type="EMBL" id="ADBV01009309">
    <property type="protein sequence ID" value="EJW76278.1"/>
    <property type="molecule type" value="Genomic_DNA"/>
</dbReference>
<comment type="caution">
    <text evidence="2">The sequence shown here is derived from an EMBL/GenBank/DDBJ whole genome shotgun (WGS) entry which is preliminary data.</text>
</comment>
<organism evidence="2 3">
    <name type="scientific">Wuchereria bancrofti</name>
    <dbReference type="NCBI Taxonomy" id="6293"/>
    <lineage>
        <taxon>Eukaryota</taxon>
        <taxon>Metazoa</taxon>
        <taxon>Ecdysozoa</taxon>
        <taxon>Nematoda</taxon>
        <taxon>Chromadorea</taxon>
        <taxon>Rhabditida</taxon>
        <taxon>Spirurina</taxon>
        <taxon>Spiruromorpha</taxon>
        <taxon>Filarioidea</taxon>
        <taxon>Onchocercidae</taxon>
        <taxon>Wuchereria</taxon>
    </lineage>
</organism>
<accession>J9E298</accession>
<gene>
    <name evidence="2" type="ORF">WUBG_12813</name>
</gene>
<dbReference type="Pfam" id="PF19311">
    <property type="entry name" value="KELAA"/>
    <property type="match status" value="1"/>
</dbReference>